<dbReference type="InterPro" id="IPR024752">
    <property type="entry name" value="Myb/SANT-like_dom"/>
</dbReference>
<evidence type="ECO:0000259" key="1">
    <source>
        <dbReference type="Pfam" id="PF12776"/>
    </source>
</evidence>
<evidence type="ECO:0000313" key="2">
    <source>
        <dbReference type="EMBL" id="CAH2047045.1"/>
    </source>
</evidence>
<dbReference type="EMBL" id="OU466858">
    <property type="protein sequence ID" value="CAH2047045.1"/>
    <property type="molecule type" value="Genomic_DNA"/>
</dbReference>
<keyword evidence="3" id="KW-1185">Reference proteome</keyword>
<feature type="non-terminal residue" evidence="2">
    <location>
        <position position="1"/>
    </location>
</feature>
<dbReference type="InterPro" id="IPR055314">
    <property type="entry name" value="At2g29880-like"/>
</dbReference>
<dbReference type="AlphaFoldDB" id="A0AAU9RSX1"/>
<evidence type="ECO:0000313" key="3">
    <source>
        <dbReference type="Proteomes" id="UP000836841"/>
    </source>
</evidence>
<dbReference type="Proteomes" id="UP000836841">
    <property type="component" value="Chromosome 2"/>
</dbReference>
<organism evidence="2 3">
    <name type="scientific">Thlaspi arvense</name>
    <name type="common">Field penny-cress</name>
    <dbReference type="NCBI Taxonomy" id="13288"/>
    <lineage>
        <taxon>Eukaryota</taxon>
        <taxon>Viridiplantae</taxon>
        <taxon>Streptophyta</taxon>
        <taxon>Embryophyta</taxon>
        <taxon>Tracheophyta</taxon>
        <taxon>Spermatophyta</taxon>
        <taxon>Magnoliopsida</taxon>
        <taxon>eudicotyledons</taxon>
        <taxon>Gunneridae</taxon>
        <taxon>Pentapetalae</taxon>
        <taxon>rosids</taxon>
        <taxon>malvids</taxon>
        <taxon>Brassicales</taxon>
        <taxon>Brassicaceae</taxon>
        <taxon>Thlaspideae</taxon>
        <taxon>Thlaspi</taxon>
    </lineage>
</organism>
<dbReference type="PANTHER" id="PTHR47864">
    <property type="entry name" value="TRANSMEMBRANE PROTEIN"/>
    <property type="match status" value="1"/>
</dbReference>
<sequence length="260" mass="30274">MGDTQLKKKKINIINGIQKKQKYWLSYLWKELSVDSVILVLTMENKILPVLNERLGCQKTYTKYQSRIKYLKVQYQIYLDLQRNSSGFGWDSETKKFTASKEAHPNHKYMRYDSHDMFEDLQIVFDGATANDSKSVGLGDTTDAPTCRVGDDQVKETLVFCESGDDGHVEKFIPRKRSRTKACNNLKELKSDNNDSVVTMSNKIISIIQQREERQQKEAERREAEKKKNSVWTKDETDRFLLSRTVEYLHVVISYHGKCP</sequence>
<dbReference type="Pfam" id="PF12776">
    <property type="entry name" value="Myb_DNA-bind_3"/>
    <property type="match status" value="1"/>
</dbReference>
<name>A0AAU9RSX1_THLAR</name>
<proteinExistence type="predicted"/>
<feature type="domain" description="Myb/SANT-like" evidence="1">
    <location>
        <begin position="45"/>
        <end position="103"/>
    </location>
</feature>
<reference evidence="2 3" key="1">
    <citation type="submission" date="2022-03" db="EMBL/GenBank/DDBJ databases">
        <authorList>
            <person name="Nunn A."/>
            <person name="Chopra R."/>
            <person name="Nunn A."/>
            <person name="Contreras Garrido A."/>
        </authorList>
    </citation>
    <scope>NUCLEOTIDE SEQUENCE [LARGE SCALE GENOMIC DNA]</scope>
</reference>
<dbReference type="PANTHER" id="PTHR47864:SF10">
    <property type="entry name" value="MYB_SANT-LIKE DNA-BINDING DOMAIN PROTEIN"/>
    <property type="match status" value="1"/>
</dbReference>
<gene>
    <name evidence="2" type="ORF">TAV2_LOCUS7675</name>
</gene>
<accession>A0AAU9RSX1</accession>
<protein>
    <recommendedName>
        <fullName evidence="1">Myb/SANT-like domain-containing protein</fullName>
    </recommendedName>
</protein>